<gene>
    <name evidence="5" type="primary">LOC108669443</name>
</gene>
<dbReference type="CDD" id="cd19867">
    <property type="entry name" value="DSRM_DGCR8_rpt1"/>
    <property type="match status" value="1"/>
</dbReference>
<dbReference type="Gene3D" id="3.30.160.590">
    <property type="match status" value="1"/>
</dbReference>
<feature type="compositionally biased region" description="Polar residues" evidence="2">
    <location>
        <begin position="301"/>
        <end position="349"/>
    </location>
</feature>
<feature type="compositionally biased region" description="Polar residues" evidence="2">
    <location>
        <begin position="261"/>
        <end position="293"/>
    </location>
</feature>
<protein>
    <submittedName>
        <fullName evidence="5">Microprocessor complex subunit DGCR8</fullName>
    </submittedName>
</protein>
<dbReference type="OrthoDB" id="112668at2759"/>
<dbReference type="GeneID" id="108669443"/>
<dbReference type="PANTHER" id="PTHR13482">
    <property type="entry name" value="MICRORNA PROCESSOR COMPLEX SUBUNIT DGCR8"/>
    <property type="match status" value="1"/>
</dbReference>
<dbReference type="PROSITE" id="PS50137">
    <property type="entry name" value="DS_RBD"/>
    <property type="match status" value="1"/>
</dbReference>
<feature type="compositionally biased region" description="Acidic residues" evidence="2">
    <location>
        <begin position="56"/>
        <end position="73"/>
    </location>
</feature>
<dbReference type="FunFam" id="3.30.160.20:FF:000021">
    <property type="entry name" value="Microprocessor complex subunit DGCR8"/>
    <property type="match status" value="1"/>
</dbReference>
<evidence type="ECO:0000313" key="5">
    <source>
        <dbReference type="RefSeq" id="XP_018012258.1"/>
    </source>
</evidence>
<dbReference type="GO" id="GO:0070878">
    <property type="term" value="F:primary miRNA binding"/>
    <property type="evidence" value="ECO:0007669"/>
    <property type="project" value="TreeGrafter"/>
</dbReference>
<dbReference type="KEGG" id="hazt:108669443"/>
<dbReference type="Gene3D" id="3.30.160.20">
    <property type="match status" value="2"/>
</dbReference>
<dbReference type="GO" id="GO:0031053">
    <property type="term" value="P:primary miRNA processing"/>
    <property type="evidence" value="ECO:0007669"/>
    <property type="project" value="InterPro"/>
</dbReference>
<dbReference type="AlphaFoldDB" id="A0A8B7NF63"/>
<dbReference type="Pfam" id="PF00035">
    <property type="entry name" value="dsrm"/>
    <property type="match status" value="1"/>
</dbReference>
<feature type="region of interest" description="Disordered" evidence="2">
    <location>
        <begin position="92"/>
        <end position="125"/>
    </location>
</feature>
<dbReference type="GO" id="GO:0003725">
    <property type="term" value="F:double-stranded RNA binding"/>
    <property type="evidence" value="ECO:0007669"/>
    <property type="project" value="TreeGrafter"/>
</dbReference>
<keyword evidence="4" id="KW-1185">Reference proteome</keyword>
<dbReference type="Gene3D" id="2.20.70.10">
    <property type="match status" value="1"/>
</dbReference>
<dbReference type="GO" id="GO:0070877">
    <property type="term" value="C:microprocessor complex"/>
    <property type="evidence" value="ECO:0007669"/>
    <property type="project" value="InterPro"/>
</dbReference>
<feature type="region of interest" description="Disordered" evidence="2">
    <location>
        <begin position="35"/>
        <end position="79"/>
    </location>
</feature>
<keyword evidence="1" id="KW-0694">RNA-binding</keyword>
<reference evidence="5" key="1">
    <citation type="submission" date="2025-08" db="UniProtKB">
        <authorList>
            <consortium name="RefSeq"/>
        </authorList>
    </citation>
    <scope>IDENTIFICATION</scope>
    <source>
        <tissue evidence="5">Whole organism</tissue>
    </source>
</reference>
<dbReference type="Proteomes" id="UP000694843">
    <property type="component" value="Unplaced"/>
</dbReference>
<dbReference type="InterPro" id="IPR014720">
    <property type="entry name" value="dsRBD_dom"/>
</dbReference>
<dbReference type="CDD" id="cd19868">
    <property type="entry name" value="DSRM_DGCR8_rpt2"/>
    <property type="match status" value="1"/>
</dbReference>
<name>A0A8B7NF63_HYAAZ</name>
<proteinExistence type="predicted"/>
<dbReference type="InterPro" id="IPR040375">
    <property type="entry name" value="DGCR8"/>
</dbReference>
<accession>A0A8B7NF63</accession>
<sequence>MSSEPLRKKTKLDCIDESSTGKFKDTYPYSGSCRAFGGSDNLPDNILGGEFQILDEVNEDDNDDEGTQSDSSDESSMSYEIPNEEIDALLEEGLPGQGGSSNSKDKSSPHKKKNDDDAEVDTNQQPLFTYVHKTVIPCSDDLYGPFDRLPEGWVMITHASGIHVYLHRGTRVCTLSRPYFIGQGSTRRHDVPLSAIPCLLHKKKKEERMKRLAEEESRAKKSETSELCDKESSVSVDQPNTTDNSACINSSSSNCPMSQIPEFSNQPVLSTSSNEITNEQSLTARESSHSSCASDLLRTGMSENENSNSTGDECGKTTTPSDLSQKTNPDNSETPTISSLEHSPESSGNLNAIASDAAIVTSTTCGNTNPDDNSNAESVKINAKGKERSSTFNTALAVALNIEPANPPPTADQLPGSHQVTFERPVLAVVEAQELNAYCSNLFEFKVILAKKFPSWNCRRKHEKRMKKIQPMLPEGTKLLSLKPNTNPEEEMAFKKKKWLLNPANRSSICILHEYVQYVMKTKPTYKFKEVDNASCPYAAALFIDGMEYATGYGSSKKLAKAEAAAATLSILVPELGAKFQSNKDKPDDSDTTFFDQIRIEDPNVPELCNRMSEVPPYSLLLVCLQRNYCMDNNNITCQLIPHKGQKNEFEMTVGKHTVRVPCKNKKEGKQKASQALLQKLHPHIVSWGSMLRLYGNKSLQELKAKKKEEQEVTNLQNNATANQPNYSIINLLKKEMLKLHAERLAIRPIGEFIPPENISLPVPSSTDLNTLDI</sequence>
<dbReference type="OMA" id="PKKEWIM"/>
<dbReference type="SUPFAM" id="SSF54768">
    <property type="entry name" value="dsRNA-binding domain-like"/>
    <property type="match status" value="1"/>
</dbReference>
<feature type="region of interest" description="Disordered" evidence="2">
    <location>
        <begin position="205"/>
        <end position="349"/>
    </location>
</feature>
<evidence type="ECO:0000256" key="1">
    <source>
        <dbReference type="PROSITE-ProRule" id="PRU00266"/>
    </source>
</evidence>
<feature type="compositionally biased region" description="Low complexity" evidence="2">
    <location>
        <begin position="244"/>
        <end position="255"/>
    </location>
</feature>
<feature type="compositionally biased region" description="Basic and acidic residues" evidence="2">
    <location>
        <begin position="206"/>
        <end position="232"/>
    </location>
</feature>
<dbReference type="SMART" id="SM00358">
    <property type="entry name" value="DSRM"/>
    <property type="match status" value="2"/>
</dbReference>
<evidence type="ECO:0000259" key="3">
    <source>
        <dbReference type="PROSITE" id="PS50137"/>
    </source>
</evidence>
<evidence type="ECO:0000313" key="4">
    <source>
        <dbReference type="Proteomes" id="UP000694843"/>
    </source>
</evidence>
<dbReference type="GO" id="GO:0020037">
    <property type="term" value="F:heme binding"/>
    <property type="evidence" value="ECO:0007669"/>
    <property type="project" value="InterPro"/>
</dbReference>
<dbReference type="RefSeq" id="XP_018012258.1">
    <property type="nucleotide sequence ID" value="XM_018156769.2"/>
</dbReference>
<evidence type="ECO:0000256" key="2">
    <source>
        <dbReference type="SAM" id="MobiDB-lite"/>
    </source>
</evidence>
<feature type="compositionally biased region" description="Polar residues" evidence="2">
    <location>
        <begin position="233"/>
        <end position="243"/>
    </location>
</feature>
<dbReference type="PANTHER" id="PTHR13482:SF3">
    <property type="entry name" value="MICROPROCESSOR COMPLEX SUBUNIT DGCR8"/>
    <property type="match status" value="1"/>
</dbReference>
<feature type="domain" description="DRBM" evidence="3">
    <location>
        <begin position="507"/>
        <end position="574"/>
    </location>
</feature>
<dbReference type="CTD" id="43728"/>
<organism evidence="4 5">
    <name type="scientific">Hyalella azteca</name>
    <name type="common">Amphipod</name>
    <dbReference type="NCBI Taxonomy" id="294128"/>
    <lineage>
        <taxon>Eukaryota</taxon>
        <taxon>Metazoa</taxon>
        <taxon>Ecdysozoa</taxon>
        <taxon>Arthropoda</taxon>
        <taxon>Crustacea</taxon>
        <taxon>Multicrustacea</taxon>
        <taxon>Malacostraca</taxon>
        <taxon>Eumalacostraca</taxon>
        <taxon>Peracarida</taxon>
        <taxon>Amphipoda</taxon>
        <taxon>Senticaudata</taxon>
        <taxon>Talitrida</taxon>
        <taxon>Talitroidea</taxon>
        <taxon>Hyalellidae</taxon>
        <taxon>Hyalella</taxon>
    </lineage>
</organism>
<dbReference type="GO" id="GO:0042802">
    <property type="term" value="F:identical protein binding"/>
    <property type="evidence" value="ECO:0007669"/>
    <property type="project" value="InterPro"/>
</dbReference>